<dbReference type="STRING" id="54915.ADS79_14145"/>
<evidence type="ECO:0000313" key="1">
    <source>
        <dbReference type="EMBL" id="KNB72958.1"/>
    </source>
</evidence>
<gene>
    <name evidence="1" type="ORF">ADS79_14145</name>
</gene>
<dbReference type="EMBL" id="LGIQ01000007">
    <property type="protein sequence ID" value="KNB72958.1"/>
    <property type="molecule type" value="Genomic_DNA"/>
</dbReference>
<proteinExistence type="predicted"/>
<evidence type="ECO:0000313" key="2">
    <source>
        <dbReference type="Proteomes" id="UP000036834"/>
    </source>
</evidence>
<comment type="caution">
    <text evidence="1">The sequence shown here is derived from an EMBL/GenBank/DDBJ whole genome shotgun (WGS) entry which is preliminary data.</text>
</comment>
<dbReference type="Proteomes" id="UP000036834">
    <property type="component" value="Unassembled WGS sequence"/>
</dbReference>
<protein>
    <submittedName>
        <fullName evidence="1">Uncharacterized protein</fullName>
    </submittedName>
</protein>
<name>A0A0K9YWA0_9BACL</name>
<dbReference type="PATRIC" id="fig|54915.3.peg.1854"/>
<accession>A0A0K9YWA0</accession>
<reference evidence="2" key="1">
    <citation type="submission" date="2015-07" db="EMBL/GenBank/DDBJ databases">
        <title>Genome sequencing project for genomic taxonomy and phylogenomics of Bacillus-like bacteria.</title>
        <authorList>
            <person name="Liu B."/>
            <person name="Wang J."/>
            <person name="Zhu Y."/>
            <person name="Liu G."/>
            <person name="Chen Q."/>
            <person name="Chen Z."/>
            <person name="Lan J."/>
            <person name="Che J."/>
            <person name="Ge C."/>
            <person name="Shi H."/>
            <person name="Pan Z."/>
            <person name="Liu X."/>
        </authorList>
    </citation>
    <scope>NUCLEOTIDE SEQUENCE [LARGE SCALE GENOMIC DNA]</scope>
    <source>
        <strain evidence="2">DSM 9887</strain>
    </source>
</reference>
<organism evidence="1 2">
    <name type="scientific">Brevibacillus reuszeri</name>
    <dbReference type="NCBI Taxonomy" id="54915"/>
    <lineage>
        <taxon>Bacteria</taxon>
        <taxon>Bacillati</taxon>
        <taxon>Bacillota</taxon>
        <taxon>Bacilli</taxon>
        <taxon>Bacillales</taxon>
        <taxon>Paenibacillaceae</taxon>
        <taxon>Brevibacillus</taxon>
    </lineage>
</organism>
<sequence>MVINSIVYREVRLVLFDFYFSESMLLAQEWMPPMFDPELQERVTDSINSVFINGELLRYTVMCRHGKDHGCNHADVLFLGTATIDEIRCNDPNAKLPVELSEKYYEMKKLMKELEEKIH</sequence>
<dbReference type="AlphaFoldDB" id="A0A0K9YWA0"/>